<evidence type="ECO:0000313" key="2">
    <source>
        <dbReference type="Proteomes" id="UP000789860"/>
    </source>
</evidence>
<accession>A0ACA9N054</accession>
<feature type="non-terminal residue" evidence="1">
    <location>
        <position position="1"/>
    </location>
</feature>
<dbReference type="EMBL" id="CAJVPM010018229">
    <property type="protein sequence ID" value="CAG8623930.1"/>
    <property type="molecule type" value="Genomic_DNA"/>
</dbReference>
<dbReference type="Proteomes" id="UP000789860">
    <property type="component" value="Unassembled WGS sequence"/>
</dbReference>
<keyword evidence="2" id="KW-1185">Reference proteome</keyword>
<organism evidence="1 2">
    <name type="scientific">Scutellospora calospora</name>
    <dbReference type="NCBI Taxonomy" id="85575"/>
    <lineage>
        <taxon>Eukaryota</taxon>
        <taxon>Fungi</taxon>
        <taxon>Fungi incertae sedis</taxon>
        <taxon>Mucoromycota</taxon>
        <taxon>Glomeromycotina</taxon>
        <taxon>Glomeromycetes</taxon>
        <taxon>Diversisporales</taxon>
        <taxon>Gigasporaceae</taxon>
        <taxon>Scutellospora</taxon>
    </lineage>
</organism>
<protein>
    <submittedName>
        <fullName evidence="1">1517_t:CDS:1</fullName>
    </submittedName>
</protein>
<gene>
    <name evidence="1" type="ORF">SCALOS_LOCUS7743</name>
</gene>
<comment type="caution">
    <text evidence="1">The sequence shown here is derived from an EMBL/GenBank/DDBJ whole genome shotgun (WGS) entry which is preliminary data.</text>
</comment>
<evidence type="ECO:0000313" key="1">
    <source>
        <dbReference type="EMBL" id="CAG8623930.1"/>
    </source>
</evidence>
<feature type="non-terminal residue" evidence="1">
    <location>
        <position position="284"/>
    </location>
</feature>
<name>A0ACA9N054_9GLOM</name>
<proteinExistence type="predicted"/>
<sequence>NHRPAVMSKSEQTTFIFVKFSDKPKELNFDKNAFENASSLNAVTSNILWEFTQKTPLNNINIKTFITFIVTKSLVHLVISPENALSWFAKALEQVFVKKIVDKYCEDANNEINEFKIKKIRKRFRATEPIFDYLPPLSCKIVLLVKSLGQPDFYPSCPRSTEASTINKVCASGMKAVILAAQNLALGDRSIMIAGGMESMSNIPFYSPRNAVYGHQILADGIIKDGLWDVYNQIQEVQDMHAIESYRRADEAWKSGVFKTEVVPVKIKDRKKEIVVDEDEEYKN</sequence>
<reference evidence="1" key="1">
    <citation type="submission" date="2021-06" db="EMBL/GenBank/DDBJ databases">
        <authorList>
            <person name="Kallberg Y."/>
            <person name="Tangrot J."/>
            <person name="Rosling A."/>
        </authorList>
    </citation>
    <scope>NUCLEOTIDE SEQUENCE</scope>
    <source>
        <strain evidence="1">AU212A</strain>
    </source>
</reference>